<feature type="transmembrane region" description="Helical" evidence="5">
    <location>
        <begin position="257"/>
        <end position="277"/>
    </location>
</feature>
<evidence type="ECO:0000256" key="3">
    <source>
        <dbReference type="ARBA" id="ARBA00022989"/>
    </source>
</evidence>
<accession>X5M7F2</accession>
<evidence type="ECO:0000256" key="5">
    <source>
        <dbReference type="SAM" id="Phobius"/>
    </source>
</evidence>
<dbReference type="AlphaFoldDB" id="X5M7F2"/>
<evidence type="ECO:0000256" key="1">
    <source>
        <dbReference type="ARBA" id="ARBA00004141"/>
    </source>
</evidence>
<sequence>MVDRRRHTNRPTAVWRGSAWVMVAVLGLLVMLTPLPLGSHRDWGWAAIALAASLLALLMGVLAFAPVAQERQLAHRSAGLRLGVLCLLSLPVWAMVQTSNLVPASWFHPAWFISFGGANGIPPDAAISVAPDMSANSAVRLLSYLTIGVGAWAAAVYRASFGLHLLRVVAVAGVFYGAYGLLELAARQHFAVHPAVMPYPTDLSSANGPFVNRNHFATFVGMGLVCLVALWRHHMVARGLRMPTTIRRALRDSIERFLGQESVYLIGCAVMFCALLLSGSRAGVATTLIGVALLLVLMRAFGRSSSKPVIIPWVTGMSVASGLLMLAGYPLLTRLLATPAVLGFRKSLMDIGLQAIEDRPFLGHGVGAFEQTYFLYASTEYALFQVDYMHNEFLELAAGAGLPVALVTILGFVLLGRKLLAGTARKAGTVLPACGLAVMAQVGLHSVFDFSVSVPAVALTFSVVLGVALAGATTKIRT</sequence>
<feature type="transmembrane region" description="Helical" evidence="5">
    <location>
        <begin position="20"/>
        <end position="37"/>
    </location>
</feature>
<dbReference type="GO" id="GO:0016020">
    <property type="term" value="C:membrane"/>
    <property type="evidence" value="ECO:0007669"/>
    <property type="project" value="UniProtKB-SubCell"/>
</dbReference>
<reference evidence="7 8" key="1">
    <citation type="journal article" date="2014" name="Front. Genet.">
        <title>Genome and metabolic network of "Candidatus Phaeomarinobacter ectocarpi" Ec32, a new candidate genus of Alphaproteobacteria frequently associated with brown algae.</title>
        <authorList>
            <person name="Dittami S.M."/>
            <person name="Barbeyron T."/>
            <person name="Boyen C."/>
            <person name="Cambefort J."/>
            <person name="Collet G."/>
            <person name="Delage L."/>
            <person name="Gobet A."/>
            <person name="Groisillier A."/>
            <person name="Leblanc C."/>
            <person name="Michel G."/>
            <person name="Scornet D."/>
            <person name="Siegel A."/>
            <person name="Tapia J.E."/>
            <person name="Tonon T."/>
        </authorList>
    </citation>
    <scope>NUCLEOTIDE SEQUENCE [LARGE SCALE GENOMIC DNA]</scope>
    <source>
        <strain evidence="7 8">Ec32</strain>
    </source>
</reference>
<proteinExistence type="predicted"/>
<dbReference type="KEGG" id="pect:BN1012_Phect859"/>
<organism evidence="7 8">
    <name type="scientific">Candidatus Phaeomarinibacter ectocarpi</name>
    <dbReference type="NCBI Taxonomy" id="1458461"/>
    <lineage>
        <taxon>Bacteria</taxon>
        <taxon>Pseudomonadati</taxon>
        <taxon>Pseudomonadota</taxon>
        <taxon>Alphaproteobacteria</taxon>
        <taxon>Hyphomicrobiales</taxon>
        <taxon>Parvibaculaceae</taxon>
        <taxon>Candidatus Phaeomarinibacter</taxon>
    </lineage>
</organism>
<dbReference type="EMBL" id="HG966617">
    <property type="protein sequence ID" value="CDO59073.1"/>
    <property type="molecule type" value="Genomic_DNA"/>
</dbReference>
<protein>
    <submittedName>
        <fullName evidence="7">Bll2366 protein</fullName>
    </submittedName>
</protein>
<feature type="transmembrane region" description="Helical" evidence="5">
    <location>
        <begin position="164"/>
        <end position="182"/>
    </location>
</feature>
<dbReference type="Proteomes" id="UP000032160">
    <property type="component" value="Chromosome I"/>
</dbReference>
<feature type="transmembrane region" description="Helical" evidence="5">
    <location>
        <begin position="138"/>
        <end position="157"/>
    </location>
</feature>
<feature type="transmembrane region" description="Helical" evidence="5">
    <location>
        <begin position="78"/>
        <end position="96"/>
    </location>
</feature>
<dbReference type="InterPro" id="IPR007016">
    <property type="entry name" value="O-antigen_ligase-rel_domated"/>
</dbReference>
<keyword evidence="8" id="KW-1185">Reference proteome</keyword>
<keyword evidence="2 5" id="KW-0812">Transmembrane</keyword>
<dbReference type="PANTHER" id="PTHR37422">
    <property type="entry name" value="TEICHURONIC ACID BIOSYNTHESIS PROTEIN TUAE"/>
    <property type="match status" value="1"/>
</dbReference>
<keyword evidence="4 5" id="KW-0472">Membrane</keyword>
<feature type="transmembrane region" description="Helical" evidence="5">
    <location>
        <begin position="309"/>
        <end position="332"/>
    </location>
</feature>
<dbReference type="STRING" id="1458461.BN1012_Phect859"/>
<feature type="transmembrane region" description="Helical" evidence="5">
    <location>
        <begin position="454"/>
        <end position="472"/>
    </location>
</feature>
<feature type="transmembrane region" description="Helical" evidence="5">
    <location>
        <begin position="216"/>
        <end position="236"/>
    </location>
</feature>
<feature type="domain" description="O-antigen ligase-related" evidence="6">
    <location>
        <begin position="267"/>
        <end position="408"/>
    </location>
</feature>
<comment type="subcellular location">
    <subcellularLocation>
        <location evidence="1">Membrane</location>
        <topology evidence="1">Multi-pass membrane protein</topology>
    </subcellularLocation>
</comment>
<keyword evidence="3 5" id="KW-1133">Transmembrane helix</keyword>
<feature type="transmembrane region" description="Helical" evidence="5">
    <location>
        <begin position="283"/>
        <end position="302"/>
    </location>
</feature>
<feature type="transmembrane region" description="Helical" evidence="5">
    <location>
        <begin position="427"/>
        <end position="448"/>
    </location>
</feature>
<feature type="transmembrane region" description="Helical" evidence="5">
    <location>
        <begin position="396"/>
        <end position="415"/>
    </location>
</feature>
<evidence type="ECO:0000313" key="8">
    <source>
        <dbReference type="Proteomes" id="UP000032160"/>
    </source>
</evidence>
<gene>
    <name evidence="7" type="ORF">BN1012_Phect859</name>
</gene>
<dbReference type="OrthoDB" id="4391260at2"/>
<evidence type="ECO:0000259" key="6">
    <source>
        <dbReference type="Pfam" id="PF04932"/>
    </source>
</evidence>
<evidence type="ECO:0000256" key="4">
    <source>
        <dbReference type="ARBA" id="ARBA00023136"/>
    </source>
</evidence>
<feature type="transmembrane region" description="Helical" evidence="5">
    <location>
        <begin position="43"/>
        <end position="66"/>
    </location>
</feature>
<name>X5M7F2_9HYPH</name>
<dbReference type="Pfam" id="PF04932">
    <property type="entry name" value="Wzy_C"/>
    <property type="match status" value="1"/>
</dbReference>
<dbReference type="PANTHER" id="PTHR37422:SF23">
    <property type="entry name" value="TEICHURONIC ACID BIOSYNTHESIS PROTEIN TUAE"/>
    <property type="match status" value="1"/>
</dbReference>
<dbReference type="HOGENOM" id="CLU_035700_1_0_5"/>
<dbReference type="InterPro" id="IPR051533">
    <property type="entry name" value="WaaL-like"/>
</dbReference>
<evidence type="ECO:0000256" key="2">
    <source>
        <dbReference type="ARBA" id="ARBA00022692"/>
    </source>
</evidence>
<evidence type="ECO:0000313" key="7">
    <source>
        <dbReference type="EMBL" id="CDO59073.1"/>
    </source>
</evidence>